<dbReference type="Pfam" id="PF01343">
    <property type="entry name" value="Peptidase_S49"/>
    <property type="match status" value="1"/>
</dbReference>
<keyword evidence="2" id="KW-0645">Protease</keyword>
<gene>
    <name evidence="6" type="ORF">SAMN07250955_10248</name>
</gene>
<dbReference type="GO" id="GO:0008236">
    <property type="term" value="F:serine-type peptidase activity"/>
    <property type="evidence" value="ECO:0007669"/>
    <property type="project" value="UniProtKB-KW"/>
</dbReference>
<keyword evidence="4" id="KW-0720">Serine protease</keyword>
<dbReference type="GO" id="GO:0006508">
    <property type="term" value="P:proteolysis"/>
    <property type="evidence" value="ECO:0007669"/>
    <property type="project" value="UniProtKB-KW"/>
</dbReference>
<evidence type="ECO:0000256" key="1">
    <source>
        <dbReference type="ARBA" id="ARBA00008683"/>
    </source>
</evidence>
<dbReference type="SUPFAM" id="SSF52096">
    <property type="entry name" value="ClpP/crotonase"/>
    <property type="match status" value="1"/>
</dbReference>
<evidence type="ECO:0000313" key="6">
    <source>
        <dbReference type="EMBL" id="SNB60760.1"/>
    </source>
</evidence>
<dbReference type="InterPro" id="IPR002142">
    <property type="entry name" value="Peptidase_S49"/>
</dbReference>
<accession>A0A212QN00</accession>
<evidence type="ECO:0000313" key="7">
    <source>
        <dbReference type="Proteomes" id="UP000197065"/>
    </source>
</evidence>
<evidence type="ECO:0000256" key="3">
    <source>
        <dbReference type="ARBA" id="ARBA00022801"/>
    </source>
</evidence>
<organism evidence="6 7">
    <name type="scientific">Arboricoccus pini</name>
    <dbReference type="NCBI Taxonomy" id="1963835"/>
    <lineage>
        <taxon>Bacteria</taxon>
        <taxon>Pseudomonadati</taxon>
        <taxon>Pseudomonadota</taxon>
        <taxon>Alphaproteobacteria</taxon>
        <taxon>Geminicoccales</taxon>
        <taxon>Geminicoccaceae</taxon>
        <taxon>Arboricoccus</taxon>
    </lineage>
</organism>
<evidence type="ECO:0000259" key="5">
    <source>
        <dbReference type="Pfam" id="PF01343"/>
    </source>
</evidence>
<dbReference type="Gene3D" id="6.20.330.10">
    <property type="match status" value="1"/>
</dbReference>
<evidence type="ECO:0000256" key="4">
    <source>
        <dbReference type="ARBA" id="ARBA00022825"/>
    </source>
</evidence>
<protein>
    <submittedName>
        <fullName evidence="6">Signal peptide peptidase SppA</fullName>
    </submittedName>
</protein>
<name>A0A212QN00_9PROT</name>
<dbReference type="OrthoDB" id="9764363at2"/>
<dbReference type="AlphaFoldDB" id="A0A212QN00"/>
<keyword evidence="7" id="KW-1185">Reference proteome</keyword>
<dbReference type="CDD" id="cd07023">
    <property type="entry name" value="S49_Sppa_N_C"/>
    <property type="match status" value="1"/>
</dbReference>
<reference evidence="6 7" key="1">
    <citation type="submission" date="2017-06" db="EMBL/GenBank/DDBJ databases">
        <authorList>
            <person name="Kim H.J."/>
            <person name="Triplett B.A."/>
        </authorList>
    </citation>
    <scope>NUCLEOTIDE SEQUENCE [LARGE SCALE GENOMIC DNA]</scope>
    <source>
        <strain evidence="6 7">B29T1</strain>
    </source>
</reference>
<dbReference type="EMBL" id="FYEH01000002">
    <property type="protein sequence ID" value="SNB60760.1"/>
    <property type="molecule type" value="Genomic_DNA"/>
</dbReference>
<dbReference type="InterPro" id="IPR029045">
    <property type="entry name" value="ClpP/crotonase-like_dom_sf"/>
</dbReference>
<comment type="similarity">
    <text evidence="1">Belongs to the peptidase S49 family.</text>
</comment>
<dbReference type="Proteomes" id="UP000197065">
    <property type="component" value="Unassembled WGS sequence"/>
</dbReference>
<evidence type="ECO:0000256" key="2">
    <source>
        <dbReference type="ARBA" id="ARBA00022670"/>
    </source>
</evidence>
<dbReference type="InterPro" id="IPR047272">
    <property type="entry name" value="S49_SppA_C"/>
</dbReference>
<dbReference type="PANTHER" id="PTHR42987:SF8">
    <property type="entry name" value="PROTEINASE"/>
    <property type="match status" value="1"/>
</dbReference>
<proteinExistence type="inferred from homology"/>
<feature type="domain" description="Peptidase S49" evidence="5">
    <location>
        <begin position="83"/>
        <end position="225"/>
    </location>
</feature>
<sequence>MLGKLRRFFRRKHGKVIPAVRLQGVIGSRGLSGGLTLAALEKTLEEAFADKKAPIVLLLVNSPGGSPVQSSLIASRIRGLAESKNKHVIAIVEDVAASGGYWLATAADEIFVDPSSLLGSIGVISAGFGFTEAIAKIGIERRVHTAGQNKALLDPFRPEQPEDLLLLSEIQSDIHAAFKEQVVHRRAGRLRLEEKGLFEGKVWTGRRAVEIGLADGIATAHELIRQRFGKKARIRVIQEKRSWLARRLRFGVASAVGDAAEAITTSTLSALEDRILWQRFGL</sequence>
<dbReference type="PANTHER" id="PTHR42987">
    <property type="entry name" value="PEPTIDASE S49"/>
    <property type="match status" value="1"/>
</dbReference>
<keyword evidence="3" id="KW-0378">Hydrolase</keyword>
<dbReference type="Gene3D" id="3.90.226.10">
    <property type="entry name" value="2-enoyl-CoA Hydratase, Chain A, domain 1"/>
    <property type="match status" value="1"/>
</dbReference>